<evidence type="ECO:0000313" key="3">
    <source>
        <dbReference type="EMBL" id="KER20135.1"/>
    </source>
</evidence>
<evidence type="ECO:0008006" key="5">
    <source>
        <dbReference type="Google" id="ProtNLM"/>
    </source>
</evidence>
<dbReference type="RefSeq" id="XP_009176123.1">
    <property type="nucleotide sequence ID" value="XM_009177859.1"/>
</dbReference>
<dbReference type="AlphaFoldDB" id="A0A074ZA72"/>
<evidence type="ECO:0000256" key="1">
    <source>
        <dbReference type="SAM" id="MobiDB-lite"/>
    </source>
</evidence>
<dbReference type="KEGG" id="ovi:T265_11251"/>
<dbReference type="Proteomes" id="UP000054324">
    <property type="component" value="Unassembled WGS sequence"/>
</dbReference>
<feature type="transmembrane region" description="Helical" evidence="2">
    <location>
        <begin position="45"/>
        <end position="66"/>
    </location>
</feature>
<feature type="transmembrane region" description="Helical" evidence="2">
    <location>
        <begin position="208"/>
        <end position="229"/>
    </location>
</feature>
<gene>
    <name evidence="3" type="ORF">T265_11251</name>
</gene>
<feature type="transmembrane region" description="Helical" evidence="2">
    <location>
        <begin position="12"/>
        <end position="33"/>
    </location>
</feature>
<evidence type="ECO:0000256" key="2">
    <source>
        <dbReference type="SAM" id="Phobius"/>
    </source>
</evidence>
<sequence>MLSKGGHTFLVSNGTVFCTLGVVISGLSTLTVVPILRSTIGVPWIAFFFADASDCGVFSLSPTIFFDPLVLLLAADGYERLTLLLLLVRLLSLLLLRLRERSGTRAAGVFVNGVRLRGKRLFKEPSLVRASEDGRLCTAVDCCEVICLRTERNGVAVVSRALEIQWSAGGEGVRPSTGGLKTGGEHSTAGSEVCSGGGASEQDTTASFAVCGTIFAALPLLSLVLASVVEGFGVDIVTARAEPMKDRIALPEFDERCRGRARDSFGELERLELDEPDFFAELLSFGRFASSFLATREVIAPSEGLERLRISIAFPLLSVTFLGVEVFCRTEKRFRLIPTELVGVCTAASSSEESQETCEQEGFFLDLDLTASVERTLSEREALYCRLVARQFFVPRRVCIAVSPQGAEPGSRRSMLGIAEGNTTKAGVNRRRASASEELTETFPVLFEGEGMVSGRKDSIFK</sequence>
<accession>A0A074ZA72</accession>
<feature type="region of interest" description="Disordered" evidence="1">
    <location>
        <begin position="169"/>
        <end position="196"/>
    </location>
</feature>
<evidence type="ECO:0000313" key="4">
    <source>
        <dbReference type="Proteomes" id="UP000054324"/>
    </source>
</evidence>
<reference evidence="3 4" key="1">
    <citation type="submission" date="2013-11" db="EMBL/GenBank/DDBJ databases">
        <title>Opisthorchis viverrini - life in the bile duct.</title>
        <authorList>
            <person name="Young N.D."/>
            <person name="Nagarajan N."/>
            <person name="Lin S.J."/>
            <person name="Korhonen P.K."/>
            <person name="Jex A.R."/>
            <person name="Hall R.S."/>
            <person name="Safavi-Hemami H."/>
            <person name="Kaewkong W."/>
            <person name="Bertrand D."/>
            <person name="Gao S."/>
            <person name="Seet Q."/>
            <person name="Wongkham S."/>
            <person name="Teh B.T."/>
            <person name="Wongkham C."/>
            <person name="Intapan P.M."/>
            <person name="Maleewong W."/>
            <person name="Yang X."/>
            <person name="Hu M."/>
            <person name="Wang Z."/>
            <person name="Hofmann A."/>
            <person name="Sternberg P.W."/>
            <person name="Tan P."/>
            <person name="Wang J."/>
            <person name="Gasser R.B."/>
        </authorList>
    </citation>
    <scope>NUCLEOTIDE SEQUENCE [LARGE SCALE GENOMIC DNA]</scope>
</reference>
<proteinExistence type="predicted"/>
<dbReference type="GeneID" id="20325419"/>
<keyword evidence="2" id="KW-1133">Transmembrane helix</keyword>
<feature type="transmembrane region" description="Helical" evidence="2">
    <location>
        <begin position="78"/>
        <end position="96"/>
    </location>
</feature>
<keyword evidence="2" id="KW-0812">Transmembrane</keyword>
<keyword evidence="2" id="KW-0472">Membrane</keyword>
<dbReference type="CTD" id="20325419"/>
<keyword evidence="4" id="KW-1185">Reference proteome</keyword>
<protein>
    <recommendedName>
        <fullName evidence="5">Transmembrane protein</fullName>
    </recommendedName>
</protein>
<dbReference type="EMBL" id="KL597088">
    <property type="protein sequence ID" value="KER20135.1"/>
    <property type="molecule type" value="Genomic_DNA"/>
</dbReference>
<name>A0A074ZA72_OPIVI</name>
<organism evidence="3 4">
    <name type="scientific">Opisthorchis viverrini</name>
    <name type="common">Southeast Asian liver fluke</name>
    <dbReference type="NCBI Taxonomy" id="6198"/>
    <lineage>
        <taxon>Eukaryota</taxon>
        <taxon>Metazoa</taxon>
        <taxon>Spiralia</taxon>
        <taxon>Lophotrochozoa</taxon>
        <taxon>Platyhelminthes</taxon>
        <taxon>Trematoda</taxon>
        <taxon>Digenea</taxon>
        <taxon>Opisthorchiida</taxon>
        <taxon>Opisthorchiata</taxon>
        <taxon>Opisthorchiidae</taxon>
        <taxon>Opisthorchis</taxon>
    </lineage>
</organism>